<keyword evidence="4 10" id="KW-0812">Transmembrane</keyword>
<evidence type="ECO:0000256" key="4">
    <source>
        <dbReference type="ARBA" id="ARBA00022692"/>
    </source>
</evidence>
<evidence type="ECO:0000256" key="1">
    <source>
        <dbReference type="ARBA" id="ARBA00004479"/>
    </source>
</evidence>
<keyword evidence="12" id="KW-1185">Reference proteome</keyword>
<comment type="subcellular location">
    <subcellularLocation>
        <location evidence="1">Membrane</location>
        <topology evidence="1">Single-pass type I membrane protein</topology>
    </subcellularLocation>
</comment>
<name>A0A2U1PZN8_ARTAN</name>
<evidence type="ECO:0000256" key="6">
    <source>
        <dbReference type="ARBA" id="ARBA00022737"/>
    </source>
</evidence>
<keyword evidence="5" id="KW-0732">Signal</keyword>
<dbReference type="STRING" id="35608.A0A2U1PZN8"/>
<dbReference type="PANTHER" id="PTHR48063">
    <property type="entry name" value="LRR RECEPTOR-LIKE KINASE"/>
    <property type="match status" value="1"/>
</dbReference>
<dbReference type="FunFam" id="3.80.10.10:FF:000111">
    <property type="entry name" value="LRR receptor-like serine/threonine-protein kinase ERECTA"/>
    <property type="match status" value="1"/>
</dbReference>
<dbReference type="EMBL" id="PKPP01000562">
    <property type="protein sequence ID" value="PWA91229.1"/>
    <property type="molecule type" value="Genomic_DNA"/>
</dbReference>
<evidence type="ECO:0000256" key="3">
    <source>
        <dbReference type="ARBA" id="ARBA00022614"/>
    </source>
</evidence>
<keyword evidence="3" id="KW-0433">Leucine-rich repeat</keyword>
<dbReference type="OrthoDB" id="994806at2759"/>
<keyword evidence="9" id="KW-0325">Glycoprotein</keyword>
<feature type="transmembrane region" description="Helical" evidence="10">
    <location>
        <begin position="200"/>
        <end position="223"/>
    </location>
</feature>
<proteinExistence type="inferred from homology"/>
<keyword evidence="7 10" id="KW-1133">Transmembrane helix</keyword>
<dbReference type="SUPFAM" id="SSF52058">
    <property type="entry name" value="L domain-like"/>
    <property type="match status" value="1"/>
</dbReference>
<dbReference type="AlphaFoldDB" id="A0A2U1PZN8"/>
<dbReference type="InterPro" id="IPR001611">
    <property type="entry name" value="Leu-rich_rpt"/>
</dbReference>
<accession>A0A2U1PZN8</accession>
<sequence length="281" mass="30734">MARKGQIPYEITGLQGLVVLNLSRNALLGEIPKDIGQMKELLTLDLSKNKFSGGLPSSMSQMNLLDYLDVSHNNLSGRIPSSTQLQSFEPSRYIGNAGLCGPPLTKYCPGDKELEVTPVVGESKSDDEGIDELKRWFYIGGAAGFPTGFWMAVGTLLLNRHRTPISYNTRGAITESRPHDHQAGSRFTPQLHKSLETLSFFFFGLSLIIGVLNFCFFFGVNFLGASSIEFLVGSDGSASFGAPTIVEMFNFRFFGVNFLGASSIDFSFTSSIDFLVLLPLL</sequence>
<feature type="transmembrane region" description="Helical" evidence="10">
    <location>
        <begin position="136"/>
        <end position="158"/>
    </location>
</feature>
<dbReference type="Gene3D" id="3.80.10.10">
    <property type="entry name" value="Ribonuclease Inhibitor"/>
    <property type="match status" value="1"/>
</dbReference>
<dbReference type="GO" id="GO:0016020">
    <property type="term" value="C:membrane"/>
    <property type="evidence" value="ECO:0007669"/>
    <property type="project" value="UniProtKB-SubCell"/>
</dbReference>
<protein>
    <submittedName>
        <fullName evidence="11">Leucine-rich repeat domain, L domain-like protein</fullName>
    </submittedName>
</protein>
<keyword evidence="6" id="KW-0677">Repeat</keyword>
<evidence type="ECO:0000256" key="8">
    <source>
        <dbReference type="ARBA" id="ARBA00023136"/>
    </source>
</evidence>
<evidence type="ECO:0000256" key="2">
    <source>
        <dbReference type="ARBA" id="ARBA00009592"/>
    </source>
</evidence>
<evidence type="ECO:0000256" key="10">
    <source>
        <dbReference type="SAM" id="Phobius"/>
    </source>
</evidence>
<comment type="similarity">
    <text evidence="2">Belongs to the RLP family.</text>
</comment>
<dbReference type="InterPro" id="IPR032675">
    <property type="entry name" value="LRR_dom_sf"/>
</dbReference>
<gene>
    <name evidence="11" type="ORF">CTI12_AA092350</name>
</gene>
<organism evidence="11 12">
    <name type="scientific">Artemisia annua</name>
    <name type="common">Sweet wormwood</name>
    <dbReference type="NCBI Taxonomy" id="35608"/>
    <lineage>
        <taxon>Eukaryota</taxon>
        <taxon>Viridiplantae</taxon>
        <taxon>Streptophyta</taxon>
        <taxon>Embryophyta</taxon>
        <taxon>Tracheophyta</taxon>
        <taxon>Spermatophyta</taxon>
        <taxon>Magnoliopsida</taxon>
        <taxon>eudicotyledons</taxon>
        <taxon>Gunneridae</taxon>
        <taxon>Pentapetalae</taxon>
        <taxon>asterids</taxon>
        <taxon>campanulids</taxon>
        <taxon>Asterales</taxon>
        <taxon>Asteraceae</taxon>
        <taxon>Asteroideae</taxon>
        <taxon>Anthemideae</taxon>
        <taxon>Artemisiinae</taxon>
        <taxon>Artemisia</taxon>
    </lineage>
</organism>
<evidence type="ECO:0000256" key="7">
    <source>
        <dbReference type="ARBA" id="ARBA00022989"/>
    </source>
</evidence>
<reference evidence="11 12" key="1">
    <citation type="journal article" date="2018" name="Mol. Plant">
        <title>The genome of Artemisia annua provides insight into the evolution of Asteraceae family and artemisinin biosynthesis.</title>
        <authorList>
            <person name="Shen Q."/>
            <person name="Zhang L."/>
            <person name="Liao Z."/>
            <person name="Wang S."/>
            <person name="Yan T."/>
            <person name="Shi P."/>
            <person name="Liu M."/>
            <person name="Fu X."/>
            <person name="Pan Q."/>
            <person name="Wang Y."/>
            <person name="Lv Z."/>
            <person name="Lu X."/>
            <person name="Zhang F."/>
            <person name="Jiang W."/>
            <person name="Ma Y."/>
            <person name="Chen M."/>
            <person name="Hao X."/>
            <person name="Li L."/>
            <person name="Tang Y."/>
            <person name="Lv G."/>
            <person name="Zhou Y."/>
            <person name="Sun X."/>
            <person name="Brodelius P.E."/>
            <person name="Rose J.K.C."/>
            <person name="Tang K."/>
        </authorList>
    </citation>
    <scope>NUCLEOTIDE SEQUENCE [LARGE SCALE GENOMIC DNA]</scope>
    <source>
        <strain evidence="12">cv. Huhao1</strain>
        <tissue evidence="11">Leaf</tissue>
    </source>
</reference>
<keyword evidence="8 10" id="KW-0472">Membrane</keyword>
<evidence type="ECO:0000256" key="9">
    <source>
        <dbReference type="ARBA" id="ARBA00023180"/>
    </source>
</evidence>
<dbReference type="PANTHER" id="PTHR48063:SF103">
    <property type="entry name" value="LEUCINE-RICH RECEPTOR-LIKE KINASE FAMILY PROTEIN"/>
    <property type="match status" value="1"/>
</dbReference>
<dbReference type="Pfam" id="PF13855">
    <property type="entry name" value="LRR_8"/>
    <property type="match status" value="1"/>
</dbReference>
<evidence type="ECO:0000313" key="11">
    <source>
        <dbReference type="EMBL" id="PWA91229.1"/>
    </source>
</evidence>
<dbReference type="InterPro" id="IPR046956">
    <property type="entry name" value="RLP23-like"/>
</dbReference>
<comment type="caution">
    <text evidence="11">The sequence shown here is derived from an EMBL/GenBank/DDBJ whole genome shotgun (WGS) entry which is preliminary data.</text>
</comment>
<dbReference type="Proteomes" id="UP000245207">
    <property type="component" value="Unassembled WGS sequence"/>
</dbReference>
<evidence type="ECO:0000256" key="5">
    <source>
        <dbReference type="ARBA" id="ARBA00022729"/>
    </source>
</evidence>
<evidence type="ECO:0000313" key="12">
    <source>
        <dbReference type="Proteomes" id="UP000245207"/>
    </source>
</evidence>